<gene>
    <name evidence="2" type="ORF">MENT_LOCUS55093</name>
</gene>
<feature type="compositionally biased region" description="Polar residues" evidence="1">
    <location>
        <begin position="176"/>
        <end position="186"/>
    </location>
</feature>
<dbReference type="InterPro" id="IPR031120">
    <property type="entry name" value="HIR1-like"/>
</dbReference>
<dbReference type="GO" id="GO:0006338">
    <property type="term" value="P:chromatin remodeling"/>
    <property type="evidence" value="ECO:0007669"/>
    <property type="project" value="TreeGrafter"/>
</dbReference>
<reference evidence="2 3" key="1">
    <citation type="submission" date="2020-08" db="EMBL/GenBank/DDBJ databases">
        <authorList>
            <person name="Koutsovoulos G."/>
            <person name="Danchin GJ E."/>
        </authorList>
    </citation>
    <scope>NUCLEOTIDE SEQUENCE [LARGE SCALE GENOMIC DNA]</scope>
</reference>
<proteinExistence type="predicted"/>
<dbReference type="GO" id="GO:0005634">
    <property type="term" value="C:nucleus"/>
    <property type="evidence" value="ECO:0007669"/>
    <property type="project" value="InterPro"/>
</dbReference>
<dbReference type="EMBL" id="CAJEWN010002028">
    <property type="protein sequence ID" value="CAD2201531.1"/>
    <property type="molecule type" value="Genomic_DNA"/>
</dbReference>
<dbReference type="GO" id="GO:0031491">
    <property type="term" value="F:nucleosome binding"/>
    <property type="evidence" value="ECO:0007669"/>
    <property type="project" value="TreeGrafter"/>
</dbReference>
<name>A0A6V7XQF8_MELEN</name>
<organism evidence="2 3">
    <name type="scientific">Meloidogyne enterolobii</name>
    <name type="common">Root-knot nematode worm</name>
    <name type="synonym">Meloidogyne mayaguensis</name>
    <dbReference type="NCBI Taxonomy" id="390850"/>
    <lineage>
        <taxon>Eukaryota</taxon>
        <taxon>Metazoa</taxon>
        <taxon>Ecdysozoa</taxon>
        <taxon>Nematoda</taxon>
        <taxon>Chromadorea</taxon>
        <taxon>Rhabditida</taxon>
        <taxon>Tylenchina</taxon>
        <taxon>Tylenchomorpha</taxon>
        <taxon>Tylenchoidea</taxon>
        <taxon>Meloidogynidae</taxon>
        <taxon>Meloidogyninae</taxon>
        <taxon>Meloidogyne</taxon>
    </lineage>
</organism>
<evidence type="ECO:0000313" key="3">
    <source>
        <dbReference type="Proteomes" id="UP000580250"/>
    </source>
</evidence>
<dbReference type="PANTHER" id="PTHR13831">
    <property type="entry name" value="MEMBER OF THE HIR1 FAMILY OF WD-REPEAT PROTEINS"/>
    <property type="match status" value="1"/>
</dbReference>
<feature type="compositionally biased region" description="Polar residues" evidence="1">
    <location>
        <begin position="195"/>
        <end position="204"/>
    </location>
</feature>
<dbReference type="AlphaFoldDB" id="A0A6V7XQF8"/>
<dbReference type="OrthoDB" id="1741719at2759"/>
<protein>
    <submittedName>
        <fullName evidence="2">Uncharacterized protein</fullName>
    </submittedName>
</protein>
<dbReference type="GO" id="GO:0006351">
    <property type="term" value="P:DNA-templated transcription"/>
    <property type="evidence" value="ECO:0007669"/>
    <property type="project" value="InterPro"/>
</dbReference>
<dbReference type="Proteomes" id="UP000580250">
    <property type="component" value="Unassembled WGS sequence"/>
</dbReference>
<dbReference type="PANTHER" id="PTHR13831:SF0">
    <property type="entry name" value="PROTEIN HIRA"/>
    <property type="match status" value="1"/>
</dbReference>
<accession>A0A6V7XQF8</accession>
<evidence type="ECO:0000256" key="1">
    <source>
        <dbReference type="SAM" id="MobiDB-lite"/>
    </source>
</evidence>
<evidence type="ECO:0000313" key="2">
    <source>
        <dbReference type="EMBL" id="CAD2201531.1"/>
    </source>
</evidence>
<dbReference type="GO" id="GO:0000785">
    <property type="term" value="C:chromatin"/>
    <property type="evidence" value="ECO:0007669"/>
    <property type="project" value="TreeGrafter"/>
</dbReference>
<sequence>MPNFARPLVVVEKVFKDSVVDLSWFFKIYLVRNFLYFLRCDLTLAASSKDGVVRILKFSDNEIGNMLSTQETASIIEKLYGIKQHNASDEHLNNNDDSFSSTNGIQNIAFPSSSDFGYTSICESLARRTAETTINSEEELFKVAFGREPPKRRVSMEMLKKFVRKAKRQKNGIEQQNLSIPPNGSVKSPHPCQNGEDNGINNTKINSDRRLYKRAENFKERRKIFELPERKRLLIARIEKDSSINYVEVINNYPLKSYVEPRIARLCGYNRRKGVEEEEHQPNWTWFSRRHISLLLANRIWTAIATFDAHFLVFSTQTGRLIFDVCLKEQASFFQQLNLEKLLIGGCGGIISVWNIPQRKQEMQQSIAPLFTFQNQQLISAILLPQTNNGNNGAKETFAGIDLKFSDLNVYRYLPNSNGWSKISTLFDYIIKNDVPDDIVSMLMEEEEETPQDD</sequence>
<comment type="caution">
    <text evidence="2">The sequence shown here is derived from an EMBL/GenBank/DDBJ whole genome shotgun (WGS) entry which is preliminary data.</text>
</comment>
<dbReference type="GO" id="GO:0000417">
    <property type="term" value="C:HIR complex"/>
    <property type="evidence" value="ECO:0007669"/>
    <property type="project" value="TreeGrafter"/>
</dbReference>
<feature type="region of interest" description="Disordered" evidence="1">
    <location>
        <begin position="176"/>
        <end position="204"/>
    </location>
</feature>